<gene>
    <name evidence="2" type="ORF">ACFY1D_32715</name>
</gene>
<reference evidence="2 3" key="1">
    <citation type="submission" date="2024-10" db="EMBL/GenBank/DDBJ databases">
        <title>The Natural Products Discovery Center: Release of the First 8490 Sequenced Strains for Exploring Actinobacteria Biosynthetic Diversity.</title>
        <authorList>
            <person name="Kalkreuter E."/>
            <person name="Kautsar S.A."/>
            <person name="Yang D."/>
            <person name="Bader C.D."/>
            <person name="Teijaro C.N."/>
            <person name="Fluegel L."/>
            <person name="Davis C.M."/>
            <person name="Simpson J.R."/>
            <person name="Lauterbach L."/>
            <person name="Steele A.D."/>
            <person name="Gui C."/>
            <person name="Meng S."/>
            <person name="Li G."/>
            <person name="Viehrig K."/>
            <person name="Ye F."/>
            <person name="Su P."/>
            <person name="Kiefer A.F."/>
            <person name="Nichols A."/>
            <person name="Cepeda A.J."/>
            <person name="Yan W."/>
            <person name="Fan B."/>
            <person name="Jiang Y."/>
            <person name="Adhikari A."/>
            <person name="Zheng C.-J."/>
            <person name="Schuster L."/>
            <person name="Cowan T.M."/>
            <person name="Smanski M.J."/>
            <person name="Chevrette M.G."/>
            <person name="De Carvalho L.P.S."/>
            <person name="Shen B."/>
        </authorList>
    </citation>
    <scope>NUCLEOTIDE SEQUENCE [LARGE SCALE GENOMIC DNA]</scope>
    <source>
        <strain evidence="2 3">NPDC001390</strain>
    </source>
</reference>
<accession>A0ABW6UVU2</accession>
<protein>
    <submittedName>
        <fullName evidence="2">Magnesium chelatase</fullName>
    </submittedName>
</protein>
<dbReference type="RefSeq" id="WP_387891617.1">
    <property type="nucleotide sequence ID" value="NZ_JBIAWJ010000023.1"/>
</dbReference>
<comment type="caution">
    <text evidence="2">The sequence shown here is derived from an EMBL/GenBank/DDBJ whole genome shotgun (WGS) entry which is preliminary data.</text>
</comment>
<sequence length="642" mass="67942">MSGTVPTDPESGSRTSAVGAVPEEPDDLATRLVRALVCAAVDPALGGVLLFDLEPRLIDPVARLFAGILTGAGHPADHPLVLGATSRDEDLWTRPRLRQGPDGMAFRIEPGPLIRADGRPGAPPLAVVPDLTRLSVAGMRAAVQLVGADLVVVEHTGLSHAARPRTRWLAACRSSDAGRLSPHLLDRFAVRLSAAGLRLPPDGRLLGALPPAWLTAATQGVPVATVTDDALERVQELLGRDTSAPGIRRELALARLARTLAALDGERTATARHCDAAARLIGLTVAEPAQPAETAVGPATALPSPPRRGPLQGDAHRDRGGRAGGDPQPRREPGERLLETEPAEGIGTSPGGAPETLAGPFPEDEADVLRDFAPLRSPWQHTAGPAAARGVVIGTRRARDLRDLAYVRTVREAAVHQRLRRTERFTISPVDLHSHVRASAPERLLVLVLDHTCRGGDWDWQDALTPFLQWAYTGRAATQVVEVGVAEPADELRAESFAARSVLDPRVLAALYRPAGRATPLAHGIEQAAQVLRRAFRQQGNALAEAWLVVVTDGRGNVPLRVSHTGRVSGPVAAEGVEDAFKAAARISAMDRTRLHVTVVDAAREPYGDLPFALADRLGGSVVEGRAARGRGPNGEGGTVER</sequence>
<feature type="compositionally biased region" description="Basic and acidic residues" evidence="1">
    <location>
        <begin position="328"/>
        <end position="339"/>
    </location>
</feature>
<feature type="compositionally biased region" description="Polar residues" evidence="1">
    <location>
        <begin position="1"/>
        <end position="16"/>
    </location>
</feature>
<evidence type="ECO:0000313" key="3">
    <source>
        <dbReference type="Proteomes" id="UP001602058"/>
    </source>
</evidence>
<evidence type="ECO:0000313" key="2">
    <source>
        <dbReference type="EMBL" id="MFF4526158.1"/>
    </source>
</evidence>
<dbReference type="SUPFAM" id="SSF52540">
    <property type="entry name" value="P-loop containing nucleoside triphosphate hydrolases"/>
    <property type="match status" value="1"/>
</dbReference>
<evidence type="ECO:0000256" key="1">
    <source>
        <dbReference type="SAM" id="MobiDB-lite"/>
    </source>
</evidence>
<dbReference type="Proteomes" id="UP001602058">
    <property type="component" value="Unassembled WGS sequence"/>
</dbReference>
<dbReference type="EMBL" id="JBIAWJ010000023">
    <property type="protein sequence ID" value="MFF4526158.1"/>
    <property type="molecule type" value="Genomic_DNA"/>
</dbReference>
<organism evidence="2 3">
    <name type="scientific">Streptomyces bluensis</name>
    <dbReference type="NCBI Taxonomy" id="33897"/>
    <lineage>
        <taxon>Bacteria</taxon>
        <taxon>Bacillati</taxon>
        <taxon>Actinomycetota</taxon>
        <taxon>Actinomycetes</taxon>
        <taxon>Kitasatosporales</taxon>
        <taxon>Streptomycetaceae</taxon>
        <taxon>Streptomyces</taxon>
    </lineage>
</organism>
<dbReference type="InterPro" id="IPR027417">
    <property type="entry name" value="P-loop_NTPase"/>
</dbReference>
<proteinExistence type="predicted"/>
<feature type="region of interest" description="Disordered" evidence="1">
    <location>
        <begin position="291"/>
        <end position="362"/>
    </location>
</feature>
<keyword evidence="3" id="KW-1185">Reference proteome</keyword>
<feature type="region of interest" description="Disordered" evidence="1">
    <location>
        <begin position="1"/>
        <end position="23"/>
    </location>
</feature>
<name>A0ABW6UVU2_9ACTN</name>